<proteinExistence type="predicted"/>
<protein>
    <recommendedName>
        <fullName evidence="3">SusD/RagB family nutrient-binding outer membrane lipoprotein</fullName>
    </recommendedName>
</protein>
<accession>A0A917LLQ7</accession>
<dbReference type="Gene3D" id="1.25.40.390">
    <property type="match status" value="1"/>
</dbReference>
<gene>
    <name evidence="1" type="ORF">GCM10010976_11970</name>
</gene>
<keyword evidence="2" id="KW-1185">Reference proteome</keyword>
<dbReference type="InterPro" id="IPR011990">
    <property type="entry name" value="TPR-like_helical_dom_sf"/>
</dbReference>
<comment type="caution">
    <text evidence="1">The sequence shown here is derived from an EMBL/GenBank/DDBJ whole genome shotgun (WGS) entry which is preliminary data.</text>
</comment>
<dbReference type="PROSITE" id="PS51257">
    <property type="entry name" value="PROKAR_LIPOPROTEIN"/>
    <property type="match status" value="1"/>
</dbReference>
<name>A0A917LLQ7_9FLAO</name>
<dbReference type="InterPro" id="IPR041662">
    <property type="entry name" value="SusD-like_2"/>
</dbReference>
<reference evidence="1" key="2">
    <citation type="submission" date="2020-09" db="EMBL/GenBank/DDBJ databases">
        <authorList>
            <person name="Sun Q."/>
            <person name="Zhou Y."/>
        </authorList>
    </citation>
    <scope>NUCLEOTIDE SEQUENCE</scope>
    <source>
        <strain evidence="1">CGMCC 1.12751</strain>
    </source>
</reference>
<dbReference type="Proteomes" id="UP000625976">
    <property type="component" value="Unassembled WGS sequence"/>
</dbReference>
<dbReference type="Pfam" id="PF12771">
    <property type="entry name" value="SusD-like_2"/>
    <property type="match status" value="1"/>
</dbReference>
<evidence type="ECO:0000313" key="1">
    <source>
        <dbReference type="EMBL" id="GGG42045.1"/>
    </source>
</evidence>
<dbReference type="AlphaFoldDB" id="A0A917LLQ7"/>
<reference evidence="1" key="1">
    <citation type="journal article" date="2014" name="Int. J. Syst. Evol. Microbiol.">
        <title>Complete genome sequence of Corynebacterium casei LMG S-19264T (=DSM 44701T), isolated from a smear-ripened cheese.</title>
        <authorList>
            <consortium name="US DOE Joint Genome Institute (JGI-PGF)"/>
            <person name="Walter F."/>
            <person name="Albersmeier A."/>
            <person name="Kalinowski J."/>
            <person name="Ruckert C."/>
        </authorList>
    </citation>
    <scope>NUCLEOTIDE SEQUENCE</scope>
    <source>
        <strain evidence="1">CGMCC 1.12751</strain>
    </source>
</reference>
<dbReference type="EMBL" id="BMFQ01000001">
    <property type="protein sequence ID" value="GGG42045.1"/>
    <property type="molecule type" value="Genomic_DNA"/>
</dbReference>
<evidence type="ECO:0000313" key="2">
    <source>
        <dbReference type="Proteomes" id="UP000625976"/>
    </source>
</evidence>
<sequence>MLNFNQKKKMKKYNKISLLLSMFLVLGFTSCDKDFEEINTDPNKPTTIIVDLELGFIQRTLVNEINNYFLTGEAADAWVQHLSKPVYNDADRYFPRVGSINNLWVALYTSVVNEAQDMYELADEADNNAVKGVSLVLQAIAFQTLADAYGDIPVSEANQGGANPFPAYDTQASAYSQILGMLTNADALLDGSGTISAGQDLMYGGDISKWKKLAASVKFRAMMRISETAQFDSSVLQDLASSGNLIVTNDNNAFISYTTENAPNTNPFYGIVQGGRSGEWCMGEQLVNQMLSDSDPRLTVYANVNDDGIYRGKPAGYINPGLSGYAPGTVSEIGDAYMAAEAPVYILAASQINLLLAEAVDKGWVTGNAGSFFQAGIDESLMMNGLPAGSYVPFYGGYTSIAEQLWISTYMQGIEAWNEWRRSDIPSTLPLAVDPAPGVNSIPVRYTYPTSEQSVNAANLAAAIANQGPDLLTTKVDWDKN</sequence>
<organism evidence="1 2">
    <name type="scientific">Bizionia arctica</name>
    <dbReference type="NCBI Taxonomy" id="1495645"/>
    <lineage>
        <taxon>Bacteria</taxon>
        <taxon>Pseudomonadati</taxon>
        <taxon>Bacteroidota</taxon>
        <taxon>Flavobacteriia</taxon>
        <taxon>Flavobacteriales</taxon>
        <taxon>Flavobacteriaceae</taxon>
        <taxon>Bizionia</taxon>
    </lineage>
</organism>
<dbReference type="SUPFAM" id="SSF48452">
    <property type="entry name" value="TPR-like"/>
    <property type="match status" value="1"/>
</dbReference>
<evidence type="ECO:0008006" key="3">
    <source>
        <dbReference type="Google" id="ProtNLM"/>
    </source>
</evidence>